<dbReference type="KEGG" id="fls:GLV81_03265"/>
<dbReference type="Proteomes" id="UP000426027">
    <property type="component" value="Chromosome"/>
</dbReference>
<name>A0A6I6G3T8_9BACT</name>
<dbReference type="RefSeq" id="WP_157476835.1">
    <property type="nucleotide sequence ID" value="NZ_CP046566.1"/>
</dbReference>
<evidence type="ECO:0000313" key="2">
    <source>
        <dbReference type="Proteomes" id="UP000426027"/>
    </source>
</evidence>
<proteinExistence type="predicted"/>
<keyword evidence="2" id="KW-1185">Reference proteome</keyword>
<evidence type="ECO:0000313" key="1">
    <source>
        <dbReference type="EMBL" id="QGW27256.1"/>
    </source>
</evidence>
<protein>
    <submittedName>
        <fullName evidence="1">Uncharacterized protein</fullName>
    </submittedName>
</protein>
<dbReference type="AlphaFoldDB" id="A0A6I6G3T8"/>
<sequence length="63" mass="7394">MVDESPHPDAAALVRRFGRLKSMVEFTDTASMTGEELKEIIQKIRYQLWDFSAEFSRLFFSYT</sequence>
<reference evidence="1 2" key="1">
    <citation type="submission" date="2019-11" db="EMBL/GenBank/DDBJ databases">
        <authorList>
            <person name="Im W.T."/>
        </authorList>
    </citation>
    <scope>NUCLEOTIDE SEQUENCE [LARGE SCALE GENOMIC DNA]</scope>
    <source>
        <strain evidence="1 2">SB-02</strain>
    </source>
</reference>
<gene>
    <name evidence="1" type="ORF">GLV81_03265</name>
</gene>
<organism evidence="1 2">
    <name type="scientific">Phnomibacter ginsenosidimutans</name>
    <dbReference type="NCBI Taxonomy" id="2676868"/>
    <lineage>
        <taxon>Bacteria</taxon>
        <taxon>Pseudomonadati</taxon>
        <taxon>Bacteroidota</taxon>
        <taxon>Chitinophagia</taxon>
        <taxon>Chitinophagales</taxon>
        <taxon>Chitinophagaceae</taxon>
        <taxon>Phnomibacter</taxon>
    </lineage>
</organism>
<dbReference type="EMBL" id="CP046566">
    <property type="protein sequence ID" value="QGW27256.1"/>
    <property type="molecule type" value="Genomic_DNA"/>
</dbReference>
<accession>A0A6I6G3T8</accession>